<dbReference type="PANTHER" id="PTHR43437">
    <property type="entry name" value="HYDROXYACYL-THIOESTER DEHYDRATASE TYPE 2, MITOCHONDRIAL-RELATED"/>
    <property type="match status" value="1"/>
</dbReference>
<gene>
    <name evidence="2" type="ORF">GCM10022279_27820</name>
</gene>
<reference evidence="3" key="1">
    <citation type="journal article" date="2019" name="Int. J. Syst. Evol. Microbiol.">
        <title>The Global Catalogue of Microorganisms (GCM) 10K type strain sequencing project: providing services to taxonomists for standard genome sequencing and annotation.</title>
        <authorList>
            <consortium name="The Broad Institute Genomics Platform"/>
            <consortium name="The Broad Institute Genome Sequencing Center for Infectious Disease"/>
            <person name="Wu L."/>
            <person name="Ma J."/>
        </authorList>
    </citation>
    <scope>NUCLEOTIDE SEQUENCE [LARGE SCALE GENOMIC DNA]</scope>
    <source>
        <strain evidence="3">JCM 17561</strain>
    </source>
</reference>
<protein>
    <submittedName>
        <fullName evidence="2">MaoC family dehydratase</fullName>
    </submittedName>
</protein>
<dbReference type="EMBL" id="BAABBP010000031">
    <property type="protein sequence ID" value="GAA4002361.1"/>
    <property type="molecule type" value="Genomic_DNA"/>
</dbReference>
<dbReference type="InterPro" id="IPR002539">
    <property type="entry name" value="MaoC-like_dom"/>
</dbReference>
<keyword evidence="3" id="KW-1185">Reference proteome</keyword>
<dbReference type="InterPro" id="IPR050965">
    <property type="entry name" value="UPF0336/Enoyl-CoA_hydratase"/>
</dbReference>
<comment type="caution">
    <text evidence="2">The sequence shown here is derived from an EMBL/GenBank/DDBJ whole genome shotgun (WGS) entry which is preliminary data.</text>
</comment>
<name>A0ABP7RUS1_9BURK</name>
<dbReference type="RefSeq" id="WP_103044666.1">
    <property type="nucleotide sequence ID" value="NZ_BAABBP010000031.1"/>
</dbReference>
<accession>A0ABP7RUS1</accession>
<evidence type="ECO:0000313" key="2">
    <source>
        <dbReference type="EMBL" id="GAA4002361.1"/>
    </source>
</evidence>
<dbReference type="InterPro" id="IPR029069">
    <property type="entry name" value="HotDog_dom_sf"/>
</dbReference>
<evidence type="ECO:0000259" key="1">
    <source>
        <dbReference type="Pfam" id="PF01575"/>
    </source>
</evidence>
<sequence>MNTATALQTASLAVTEEIVWSYAELTDDFNPIHVDAQFAATTPMGRPIAHGTLSLCLVWQCLQRNFGAQALADLDLQVRFIKPVHIGDVVTAGGQPSEAAPGHYDIWVRGQDGSDRIVGTVALGAGSPAARGDMA</sequence>
<dbReference type="Gene3D" id="3.10.129.10">
    <property type="entry name" value="Hotdog Thioesterase"/>
    <property type="match status" value="1"/>
</dbReference>
<feature type="domain" description="MaoC-like" evidence="1">
    <location>
        <begin position="8"/>
        <end position="93"/>
    </location>
</feature>
<dbReference type="Pfam" id="PF01575">
    <property type="entry name" value="MaoC_dehydratas"/>
    <property type="match status" value="1"/>
</dbReference>
<dbReference type="SUPFAM" id="SSF54637">
    <property type="entry name" value="Thioesterase/thiol ester dehydrase-isomerase"/>
    <property type="match status" value="1"/>
</dbReference>
<proteinExistence type="predicted"/>
<organism evidence="2 3">
    <name type="scientific">Comamonas faecalis</name>
    <dbReference type="NCBI Taxonomy" id="1387849"/>
    <lineage>
        <taxon>Bacteria</taxon>
        <taxon>Pseudomonadati</taxon>
        <taxon>Pseudomonadota</taxon>
        <taxon>Betaproteobacteria</taxon>
        <taxon>Burkholderiales</taxon>
        <taxon>Comamonadaceae</taxon>
        <taxon>Comamonas</taxon>
    </lineage>
</organism>
<dbReference type="PANTHER" id="PTHR43437:SF3">
    <property type="entry name" value="HYDROXYACYL-THIOESTER DEHYDRATASE TYPE 2, MITOCHONDRIAL"/>
    <property type="match status" value="1"/>
</dbReference>
<evidence type="ECO:0000313" key="3">
    <source>
        <dbReference type="Proteomes" id="UP001501627"/>
    </source>
</evidence>
<dbReference type="Proteomes" id="UP001501627">
    <property type="component" value="Unassembled WGS sequence"/>
</dbReference>